<feature type="non-terminal residue" evidence="1">
    <location>
        <position position="71"/>
    </location>
</feature>
<comment type="caution">
    <text evidence="1">The sequence shown here is derived from an EMBL/GenBank/DDBJ whole genome shotgun (WGS) entry which is preliminary data.</text>
</comment>
<dbReference type="Proteomes" id="UP001153199">
    <property type="component" value="Unassembled WGS sequence"/>
</dbReference>
<dbReference type="EMBL" id="JAMWFV010000329">
    <property type="protein sequence ID" value="MDG6146494.1"/>
    <property type="molecule type" value="Genomic_DNA"/>
</dbReference>
<gene>
    <name evidence="1" type="ORF">NF717_12695</name>
</gene>
<dbReference type="AlphaFoldDB" id="A0A9X4NZD1"/>
<sequence length="71" mass="7351">LLEYAAGKAGGFRVVRVAGVESELELPFAALHQLCAPLLGDLESLAEPQARALKVAFGMAAGNAPDRFVVG</sequence>
<accession>A0A9X4NZD1</accession>
<name>A0A9X4NZD1_9LACT</name>
<evidence type="ECO:0000313" key="2">
    <source>
        <dbReference type="Proteomes" id="UP001153199"/>
    </source>
</evidence>
<keyword evidence="2" id="KW-1185">Reference proteome</keyword>
<proteinExistence type="predicted"/>
<dbReference type="RefSeq" id="WP_279369272.1">
    <property type="nucleotide sequence ID" value="NZ_JAMWFV010000329.1"/>
</dbReference>
<feature type="non-terminal residue" evidence="1">
    <location>
        <position position="1"/>
    </location>
</feature>
<evidence type="ECO:0000313" key="1">
    <source>
        <dbReference type="EMBL" id="MDG6146494.1"/>
    </source>
</evidence>
<protein>
    <submittedName>
        <fullName evidence="1">Uncharacterized protein</fullName>
    </submittedName>
</protein>
<organism evidence="1 2">
    <name type="scientific">Lactococcus formosensis</name>
    <dbReference type="NCBI Taxonomy" id="1281486"/>
    <lineage>
        <taxon>Bacteria</taxon>
        <taxon>Bacillati</taxon>
        <taxon>Bacillota</taxon>
        <taxon>Bacilli</taxon>
        <taxon>Lactobacillales</taxon>
        <taxon>Streptococcaceae</taxon>
        <taxon>Lactococcus</taxon>
    </lineage>
</organism>
<reference evidence="1" key="1">
    <citation type="submission" date="2022-06" db="EMBL/GenBank/DDBJ databases">
        <title>Lactococcus from bovine mastitis in China.</title>
        <authorList>
            <person name="Lin Y."/>
            <person name="Han B."/>
        </authorList>
    </citation>
    <scope>NUCLEOTIDE SEQUENCE</scope>
    <source>
        <strain evidence="1">Ningxia-I-26</strain>
    </source>
</reference>